<keyword evidence="1" id="KW-1133">Transmembrane helix</keyword>
<dbReference type="EMBL" id="JALPRF010000004">
    <property type="protein sequence ID" value="MCK8494817.1"/>
    <property type="molecule type" value="Genomic_DNA"/>
</dbReference>
<name>A0ABT0HRQ3_9BACT</name>
<keyword evidence="1" id="KW-0472">Membrane</keyword>
<keyword evidence="1" id="KW-0812">Transmembrane</keyword>
<gene>
    <name evidence="3" type="ORF">M0L20_23310</name>
</gene>
<keyword evidence="4" id="KW-1185">Reference proteome</keyword>
<sequence length="346" mass="38687">MNRVAEHTLDITEARRQLLLQNSSFLYRLKSLITWVVLSCFLLTGLFLIRHAYRVTTSQRAIASQSRETSGTVVRLVPRTRKRTENRLMAPVVTYQINENQYSFESDIASSPPAYRIGDTVTVQYDPEQPEKATIKSFWLSWLPMLLFGGFGSLVTLISVIGVVALVRSKTRQIKFAPEMLHQRLDQVATGAISVDDAIQYLLPDQAVTTADTSSSRVWRLFLGAFLLVIIYFSLKQAGTSWRLLVHGQRTTGKVVALIRSTRGSAKAPVFRYSIDGVEYERVGATYSSPPAYEIGEIVTVVYESSSPAEGAIQSFSDQWGGPLFAIVLAGFFLFVLLRTKTKSIR</sequence>
<feature type="transmembrane region" description="Helical" evidence="1">
    <location>
        <begin position="146"/>
        <end position="167"/>
    </location>
</feature>
<dbReference type="Proteomes" id="UP001202180">
    <property type="component" value="Unassembled WGS sequence"/>
</dbReference>
<evidence type="ECO:0000259" key="2">
    <source>
        <dbReference type="Pfam" id="PF12158"/>
    </source>
</evidence>
<dbReference type="InterPro" id="IPR021994">
    <property type="entry name" value="DUF3592"/>
</dbReference>
<dbReference type="Pfam" id="PF12158">
    <property type="entry name" value="DUF3592"/>
    <property type="match status" value="2"/>
</dbReference>
<comment type="caution">
    <text evidence="3">The sequence shown here is derived from an EMBL/GenBank/DDBJ whole genome shotgun (WGS) entry which is preliminary data.</text>
</comment>
<evidence type="ECO:0000313" key="4">
    <source>
        <dbReference type="Proteomes" id="UP001202180"/>
    </source>
</evidence>
<organism evidence="3 4">
    <name type="scientific">Spirosoma liriopis</name>
    <dbReference type="NCBI Taxonomy" id="2937440"/>
    <lineage>
        <taxon>Bacteria</taxon>
        <taxon>Pseudomonadati</taxon>
        <taxon>Bacteroidota</taxon>
        <taxon>Cytophagia</taxon>
        <taxon>Cytophagales</taxon>
        <taxon>Cytophagaceae</taxon>
        <taxon>Spirosoma</taxon>
    </lineage>
</organism>
<feature type="transmembrane region" description="Helical" evidence="1">
    <location>
        <begin position="320"/>
        <end position="338"/>
    </location>
</feature>
<feature type="domain" description="DUF3592" evidence="2">
    <location>
        <begin position="251"/>
        <end position="316"/>
    </location>
</feature>
<evidence type="ECO:0000256" key="1">
    <source>
        <dbReference type="SAM" id="Phobius"/>
    </source>
</evidence>
<feature type="transmembrane region" description="Helical" evidence="1">
    <location>
        <begin position="25"/>
        <end position="49"/>
    </location>
</feature>
<feature type="transmembrane region" description="Helical" evidence="1">
    <location>
        <begin position="218"/>
        <end position="235"/>
    </location>
</feature>
<proteinExistence type="predicted"/>
<evidence type="ECO:0000313" key="3">
    <source>
        <dbReference type="EMBL" id="MCK8494817.1"/>
    </source>
</evidence>
<protein>
    <submittedName>
        <fullName evidence="3">DUF3592 domain-containing protein</fullName>
    </submittedName>
</protein>
<reference evidence="3 4" key="1">
    <citation type="submission" date="2022-04" db="EMBL/GenBank/DDBJ databases">
        <title>Spirosoma sp. strain RP8 genome sequencing and assembly.</title>
        <authorList>
            <person name="Jung Y."/>
        </authorList>
    </citation>
    <scope>NUCLEOTIDE SEQUENCE [LARGE SCALE GENOMIC DNA]</scope>
    <source>
        <strain evidence="3 4">RP8</strain>
    </source>
</reference>
<feature type="domain" description="DUF3592" evidence="2">
    <location>
        <begin position="69"/>
        <end position="138"/>
    </location>
</feature>
<accession>A0ABT0HRQ3</accession>